<organism evidence="2 3">
    <name type="scientific">Deinococcus daejeonensis</name>
    <dbReference type="NCBI Taxonomy" id="1007098"/>
    <lineage>
        <taxon>Bacteria</taxon>
        <taxon>Thermotogati</taxon>
        <taxon>Deinococcota</taxon>
        <taxon>Deinococci</taxon>
        <taxon>Deinococcales</taxon>
        <taxon>Deinococcaceae</taxon>
        <taxon>Deinococcus</taxon>
    </lineage>
</organism>
<gene>
    <name evidence="2" type="ORF">GCM10010842_15410</name>
</gene>
<dbReference type="Gene3D" id="3.90.550.10">
    <property type="entry name" value="Spore Coat Polysaccharide Biosynthesis Protein SpsA, Chain A"/>
    <property type="match status" value="1"/>
</dbReference>
<dbReference type="Pfam" id="PF00535">
    <property type="entry name" value="Glycos_transf_2"/>
    <property type="match status" value="1"/>
</dbReference>
<comment type="caution">
    <text evidence="2">The sequence shown here is derived from an EMBL/GenBank/DDBJ whole genome shotgun (WGS) entry which is preliminary data.</text>
</comment>
<evidence type="ECO:0000313" key="2">
    <source>
        <dbReference type="EMBL" id="GGN35535.1"/>
    </source>
</evidence>
<dbReference type="SUPFAM" id="SSF53448">
    <property type="entry name" value="Nucleotide-diphospho-sugar transferases"/>
    <property type="match status" value="1"/>
</dbReference>
<sequence length="237" mass="26908">MISVCMATYNGEKYISDQIASILGQLESCDELIIVDDCSSDSTIEIIESFLDPRIKIHVNETNIGVIRSFSRAIEASEGEYIFLSDQDDVWMPNKVRISLLELKKGFNLVVSDAYILQNDTIALSTFFEIRKSGPGILKNYFKNTFIGCCIAFDRVHLDKILPFPDGVSMHDFWIGEIISIYGKVSFLPDRLIVYRRHENNVTALSSGSVTSIIRKRYIDFKYTSARIFRVGLAKYA</sequence>
<accession>A0ABQ2J2N4</accession>
<keyword evidence="3" id="KW-1185">Reference proteome</keyword>
<reference evidence="3" key="1">
    <citation type="journal article" date="2019" name="Int. J. Syst. Evol. Microbiol.">
        <title>The Global Catalogue of Microorganisms (GCM) 10K type strain sequencing project: providing services to taxonomists for standard genome sequencing and annotation.</title>
        <authorList>
            <consortium name="The Broad Institute Genomics Platform"/>
            <consortium name="The Broad Institute Genome Sequencing Center for Infectious Disease"/>
            <person name="Wu L."/>
            <person name="Ma J."/>
        </authorList>
    </citation>
    <scope>NUCLEOTIDE SEQUENCE [LARGE SCALE GENOMIC DNA]</scope>
    <source>
        <strain evidence="3">JCM 16918</strain>
    </source>
</reference>
<dbReference type="CDD" id="cd04196">
    <property type="entry name" value="GT_2_like_d"/>
    <property type="match status" value="1"/>
</dbReference>
<dbReference type="PANTHER" id="PTHR22916">
    <property type="entry name" value="GLYCOSYLTRANSFERASE"/>
    <property type="match status" value="1"/>
</dbReference>
<name>A0ABQ2J2N4_9DEIO</name>
<proteinExistence type="predicted"/>
<dbReference type="Proteomes" id="UP000645517">
    <property type="component" value="Unassembled WGS sequence"/>
</dbReference>
<dbReference type="PANTHER" id="PTHR22916:SF3">
    <property type="entry name" value="UDP-GLCNAC:BETAGAL BETA-1,3-N-ACETYLGLUCOSAMINYLTRANSFERASE-LIKE PROTEIN 1"/>
    <property type="match status" value="1"/>
</dbReference>
<dbReference type="InterPro" id="IPR001173">
    <property type="entry name" value="Glyco_trans_2-like"/>
</dbReference>
<dbReference type="EMBL" id="BMOR01000004">
    <property type="protein sequence ID" value="GGN35535.1"/>
    <property type="molecule type" value="Genomic_DNA"/>
</dbReference>
<protein>
    <submittedName>
        <fullName evidence="2">Alpha-L-Rha alpha-1,3-L-rhamnosyltransferase</fullName>
    </submittedName>
</protein>
<dbReference type="InterPro" id="IPR029044">
    <property type="entry name" value="Nucleotide-diphossugar_trans"/>
</dbReference>
<evidence type="ECO:0000259" key="1">
    <source>
        <dbReference type="Pfam" id="PF00535"/>
    </source>
</evidence>
<evidence type="ECO:0000313" key="3">
    <source>
        <dbReference type="Proteomes" id="UP000645517"/>
    </source>
</evidence>
<feature type="domain" description="Glycosyltransferase 2-like" evidence="1">
    <location>
        <begin position="3"/>
        <end position="161"/>
    </location>
</feature>